<comment type="function">
    <text evidence="2">Decarboxylates L-threonine-O-3-phosphate to yield (R)-1-amino-2-propanol O-2-phosphate, the precursor for the linkage between the nucleotide loop and the corrin ring in cobalamin.</text>
</comment>
<comment type="catalytic activity">
    <reaction evidence="9">
        <text>O-phospho-L-threonine + H(+) = (R)-1-aminopropan-2-yl phosphate + CO2</text>
        <dbReference type="Rhea" id="RHEA:11492"/>
        <dbReference type="ChEBI" id="CHEBI:15378"/>
        <dbReference type="ChEBI" id="CHEBI:16526"/>
        <dbReference type="ChEBI" id="CHEBI:58563"/>
        <dbReference type="ChEBI" id="CHEBI:58675"/>
        <dbReference type="EC" id="4.1.1.81"/>
    </reaction>
</comment>
<dbReference type="Proteomes" id="UP000640485">
    <property type="component" value="Unassembled WGS sequence"/>
</dbReference>
<keyword evidence="5" id="KW-0169">Cobalamin biosynthesis</keyword>
<comment type="caution">
    <text evidence="11">The sequence shown here is derived from an EMBL/GenBank/DDBJ whole genome shotgun (WGS) entry which is preliminary data.</text>
</comment>
<evidence type="ECO:0000256" key="8">
    <source>
        <dbReference type="ARBA" id="ARBA00029996"/>
    </source>
</evidence>
<dbReference type="SUPFAM" id="SSF53383">
    <property type="entry name" value="PLP-dependent transferases"/>
    <property type="match status" value="1"/>
</dbReference>
<dbReference type="PROSITE" id="PS00105">
    <property type="entry name" value="AA_TRANSFER_CLASS_1"/>
    <property type="match status" value="1"/>
</dbReference>
<organism evidence="11 12">
    <name type="scientific">Paracoccus caeni</name>
    <dbReference type="NCBI Taxonomy" id="657651"/>
    <lineage>
        <taxon>Bacteria</taxon>
        <taxon>Pseudomonadati</taxon>
        <taxon>Pseudomonadota</taxon>
        <taxon>Alphaproteobacteria</taxon>
        <taxon>Rhodobacterales</taxon>
        <taxon>Paracoccaceae</taxon>
        <taxon>Paracoccus</taxon>
    </lineage>
</organism>
<name>A0A934SFQ9_9RHOB</name>
<reference evidence="11" key="1">
    <citation type="submission" date="2021-01" db="EMBL/GenBank/DDBJ databases">
        <title>Paracoccus amoyensis sp. nov., isolated from the surface seawater along the coast of Xiamen Island, China.</title>
        <authorList>
            <person name="Lyu L."/>
        </authorList>
    </citation>
    <scope>NUCLEOTIDE SEQUENCE</scope>
    <source>
        <strain evidence="11">MJ17</strain>
    </source>
</reference>
<dbReference type="InterPro" id="IPR004839">
    <property type="entry name" value="Aminotransferase_I/II_large"/>
</dbReference>
<gene>
    <name evidence="11" type="ORF">JJJ17_11635</name>
</gene>
<dbReference type="InterPro" id="IPR015422">
    <property type="entry name" value="PyrdxlP-dep_Trfase_small"/>
</dbReference>
<dbReference type="GO" id="GO:0009236">
    <property type="term" value="P:cobalamin biosynthetic process"/>
    <property type="evidence" value="ECO:0007669"/>
    <property type="project" value="UniProtKB-KW"/>
</dbReference>
<evidence type="ECO:0000256" key="9">
    <source>
        <dbReference type="ARBA" id="ARBA00048531"/>
    </source>
</evidence>
<keyword evidence="6" id="KW-0663">Pyridoxal phosphate</keyword>
<accession>A0A934SFQ9</accession>
<comment type="cofactor">
    <cofactor evidence="1">
        <name>pyridoxal 5'-phosphate</name>
        <dbReference type="ChEBI" id="CHEBI:597326"/>
    </cofactor>
</comment>
<dbReference type="EC" id="4.1.1.81" evidence="4"/>
<evidence type="ECO:0000256" key="2">
    <source>
        <dbReference type="ARBA" id="ARBA00003444"/>
    </source>
</evidence>
<dbReference type="PANTHER" id="PTHR42885:SF1">
    <property type="entry name" value="THREONINE-PHOSPHATE DECARBOXYLASE"/>
    <property type="match status" value="1"/>
</dbReference>
<dbReference type="Gene3D" id="3.40.640.10">
    <property type="entry name" value="Type I PLP-dependent aspartate aminotransferase-like (Major domain)"/>
    <property type="match status" value="1"/>
</dbReference>
<dbReference type="CDD" id="cd00609">
    <property type="entry name" value="AAT_like"/>
    <property type="match status" value="1"/>
</dbReference>
<dbReference type="Pfam" id="PF00155">
    <property type="entry name" value="Aminotran_1_2"/>
    <property type="match status" value="1"/>
</dbReference>
<dbReference type="RefSeq" id="WP_200686536.1">
    <property type="nucleotide sequence ID" value="NZ_JAEPRQ010000003.1"/>
</dbReference>
<dbReference type="InterPro" id="IPR015421">
    <property type="entry name" value="PyrdxlP-dep_Trfase_major"/>
</dbReference>
<protein>
    <recommendedName>
        <fullName evidence="4">threonine-phosphate decarboxylase</fullName>
        <ecNumber evidence="4">4.1.1.81</ecNumber>
    </recommendedName>
    <alternativeName>
        <fullName evidence="8">L-threonine-O-3-phosphate decarboxylase</fullName>
    </alternativeName>
</protein>
<keyword evidence="7 11" id="KW-0456">Lyase</keyword>
<comment type="pathway">
    <text evidence="3">Cofactor biosynthesis; adenosylcobalamin biosynthesis.</text>
</comment>
<sequence length="326" mass="35350">MTGRDHGGNIDMAVARFGAGDWIDLSTGINRRPWPVQSLPDHVWHSLPTAEAVRHLTQIAARWFGCHPERVLPVAGASAAIQMLPRLFPAGRAGVIWPSYNEHAASLGAAGWTVSEVDAIDAMAGADLAVVVNPNNPDGRQWSPARLYDLAAKVGHLIVDESFADPRPDLSLAPQMPDNAVILRSFGKFWGLAGLRLGFVIAQPDILARLTEAAGPWAVNGPAMAIGALAMADTVWADDATVYHSEAGLRLDHLAMRGGWVQAGGTHLFRLYDTPNAETAQNMLACHHIWSRRFPYSDRWLRLGIPGNAEEWQRVAAAFRSLSEDG</sequence>
<evidence type="ECO:0000256" key="3">
    <source>
        <dbReference type="ARBA" id="ARBA00004953"/>
    </source>
</evidence>
<evidence type="ECO:0000259" key="10">
    <source>
        <dbReference type="Pfam" id="PF00155"/>
    </source>
</evidence>
<evidence type="ECO:0000313" key="11">
    <source>
        <dbReference type="EMBL" id="MBK4216579.1"/>
    </source>
</evidence>
<dbReference type="GO" id="GO:0048472">
    <property type="term" value="F:threonine-phosphate decarboxylase activity"/>
    <property type="evidence" value="ECO:0007669"/>
    <property type="project" value="UniProtKB-EC"/>
</dbReference>
<evidence type="ECO:0000256" key="1">
    <source>
        <dbReference type="ARBA" id="ARBA00001933"/>
    </source>
</evidence>
<dbReference type="Gene3D" id="3.90.1150.10">
    <property type="entry name" value="Aspartate Aminotransferase, domain 1"/>
    <property type="match status" value="1"/>
</dbReference>
<dbReference type="InterPro" id="IPR015424">
    <property type="entry name" value="PyrdxlP-dep_Trfase"/>
</dbReference>
<dbReference type="NCBIfam" id="TIGR01140">
    <property type="entry name" value="L_thr_O3P_dcar"/>
    <property type="match status" value="1"/>
</dbReference>
<evidence type="ECO:0000256" key="6">
    <source>
        <dbReference type="ARBA" id="ARBA00022898"/>
    </source>
</evidence>
<evidence type="ECO:0000313" key="12">
    <source>
        <dbReference type="Proteomes" id="UP000640485"/>
    </source>
</evidence>
<evidence type="ECO:0000256" key="7">
    <source>
        <dbReference type="ARBA" id="ARBA00023239"/>
    </source>
</evidence>
<feature type="domain" description="Aminotransferase class I/classII large" evidence="10">
    <location>
        <begin position="43"/>
        <end position="318"/>
    </location>
</feature>
<dbReference type="GO" id="GO:0030170">
    <property type="term" value="F:pyridoxal phosphate binding"/>
    <property type="evidence" value="ECO:0007669"/>
    <property type="project" value="InterPro"/>
</dbReference>
<dbReference type="EMBL" id="JAEPRQ010000003">
    <property type="protein sequence ID" value="MBK4216579.1"/>
    <property type="molecule type" value="Genomic_DNA"/>
</dbReference>
<dbReference type="AlphaFoldDB" id="A0A934SFQ9"/>
<dbReference type="PANTHER" id="PTHR42885">
    <property type="entry name" value="HISTIDINOL-PHOSPHATE AMINOTRANSFERASE-RELATED"/>
    <property type="match status" value="1"/>
</dbReference>
<dbReference type="InterPro" id="IPR004838">
    <property type="entry name" value="NHTrfase_class1_PyrdxlP-BS"/>
</dbReference>
<dbReference type="InterPro" id="IPR005860">
    <property type="entry name" value="CobD"/>
</dbReference>
<keyword evidence="12" id="KW-1185">Reference proteome</keyword>
<evidence type="ECO:0000256" key="4">
    <source>
        <dbReference type="ARBA" id="ARBA00012285"/>
    </source>
</evidence>
<evidence type="ECO:0000256" key="5">
    <source>
        <dbReference type="ARBA" id="ARBA00022573"/>
    </source>
</evidence>
<proteinExistence type="predicted"/>